<dbReference type="SUPFAM" id="SSF100920">
    <property type="entry name" value="Heat shock protein 70kD (HSP70), peptide-binding domain"/>
    <property type="match status" value="1"/>
</dbReference>
<dbReference type="InterPro" id="IPR043129">
    <property type="entry name" value="ATPase_NBD"/>
</dbReference>
<evidence type="ECO:0000313" key="4">
    <source>
        <dbReference type="EMBL" id="KAK8880467.1"/>
    </source>
</evidence>
<organism evidence="4 5">
    <name type="scientific">Tritrichomonas musculus</name>
    <dbReference type="NCBI Taxonomy" id="1915356"/>
    <lineage>
        <taxon>Eukaryota</taxon>
        <taxon>Metamonada</taxon>
        <taxon>Parabasalia</taxon>
        <taxon>Tritrichomonadida</taxon>
        <taxon>Tritrichomonadidae</taxon>
        <taxon>Tritrichomonas</taxon>
    </lineage>
</organism>
<gene>
    <name evidence="4" type="ORF">M9Y10_003141</name>
</gene>
<comment type="similarity">
    <text evidence="3">Belongs to the heat shock protein 70 family.</text>
</comment>
<dbReference type="InterPro" id="IPR029047">
    <property type="entry name" value="HSP70_peptide-bd_sf"/>
</dbReference>
<keyword evidence="5" id="KW-1185">Reference proteome</keyword>
<evidence type="ECO:0000256" key="2">
    <source>
        <dbReference type="ARBA" id="ARBA00022840"/>
    </source>
</evidence>
<dbReference type="InterPro" id="IPR018181">
    <property type="entry name" value="Heat_shock_70_CS"/>
</dbReference>
<name>A0ABR2JP54_9EUKA</name>
<protein>
    <recommendedName>
        <fullName evidence="6">DnaK protein</fullName>
    </recommendedName>
</protein>
<dbReference type="PROSITE" id="PS01036">
    <property type="entry name" value="HSP70_3"/>
    <property type="match status" value="1"/>
</dbReference>
<accession>A0ABR2JP54</accession>
<dbReference type="PRINTS" id="PR00301">
    <property type="entry name" value="HEATSHOCK70"/>
</dbReference>
<keyword evidence="2 3" id="KW-0067">ATP-binding</keyword>
<dbReference type="Gene3D" id="3.90.640.10">
    <property type="entry name" value="Actin, Chain A, domain 4"/>
    <property type="match status" value="1"/>
</dbReference>
<dbReference type="InterPro" id="IPR013126">
    <property type="entry name" value="Hsp_70_fam"/>
</dbReference>
<evidence type="ECO:0000313" key="5">
    <source>
        <dbReference type="Proteomes" id="UP001470230"/>
    </source>
</evidence>
<dbReference type="SUPFAM" id="SSF53067">
    <property type="entry name" value="Actin-like ATPase domain"/>
    <property type="match status" value="2"/>
</dbReference>
<keyword evidence="1 3" id="KW-0547">Nucleotide-binding</keyword>
<sequence length="614" mass="69260">MKKIPFGIDFATTYSAIAVNNVHGGPRVLKDNSSKSARRTMCSFEKNGRIIFGSAAESVQLGNLESTIYDTKIMLGQPFSSPIIENKQKTWLFKIEKAPDSDQLLINIPSQNKKLRPVEVIRLFLNDLIESGNKCLPKDKKNRQAVIAVPANFSALQKKEIEDAAKLANIELLGLLNEPTAACIACAYGNDFLYEKPSSDVIIFDFGAGTLDVSLVHIVNQDMKNKLKFDVIAVDGDNHLGGRDFDDIIFNYVVNSLNLDRNNLRLMAMTMQSVVDAKIYLSEQEEADIIIYGVEDYKMKITRKKFEELTQNLIEKSIDPVKRVLEFAHMPIQKVDHIILTGGSSHMPFVKEKLTKFFGKEPFEGVDPQEAVAKGASIVAYNKANGLVGGIEDLVSFKDVASRSIGIATDDGNMSFHVHKNEPLPIERCIVYHNHDYDEGLSIYIFEGENKRCELNDYLGRFELHGIPKRPEGEEQIKVIFRMDDNGLVHVEAQLINSQIHASINVVRYIGDYPEKLKLEKNIAINNINRVCRCQEDPVKKIYRMALAYLNDPENRMKLFLGIDKFQECQKEFNQGIQNSSVTTDSTQNAKGRILSLLNQHFVIHQNIPSFLQN</sequence>
<dbReference type="EMBL" id="JAPFFF010000010">
    <property type="protein sequence ID" value="KAK8880467.1"/>
    <property type="molecule type" value="Genomic_DNA"/>
</dbReference>
<reference evidence="4 5" key="1">
    <citation type="submission" date="2024-04" db="EMBL/GenBank/DDBJ databases">
        <title>Tritrichomonas musculus Genome.</title>
        <authorList>
            <person name="Alves-Ferreira E."/>
            <person name="Grigg M."/>
            <person name="Lorenzi H."/>
            <person name="Galac M."/>
        </authorList>
    </citation>
    <scope>NUCLEOTIDE SEQUENCE [LARGE SCALE GENOMIC DNA]</scope>
    <source>
        <strain evidence="4 5">EAF2021</strain>
    </source>
</reference>
<dbReference type="Proteomes" id="UP001470230">
    <property type="component" value="Unassembled WGS sequence"/>
</dbReference>
<evidence type="ECO:0000256" key="1">
    <source>
        <dbReference type="ARBA" id="ARBA00022741"/>
    </source>
</evidence>
<dbReference type="PANTHER" id="PTHR19375">
    <property type="entry name" value="HEAT SHOCK PROTEIN 70KDA"/>
    <property type="match status" value="1"/>
</dbReference>
<dbReference type="Gene3D" id="2.60.34.10">
    <property type="entry name" value="Substrate Binding Domain Of DNAk, Chain A, domain 1"/>
    <property type="match status" value="1"/>
</dbReference>
<comment type="caution">
    <text evidence="4">The sequence shown here is derived from an EMBL/GenBank/DDBJ whole genome shotgun (WGS) entry which is preliminary data.</text>
</comment>
<proteinExistence type="inferred from homology"/>
<dbReference type="Gene3D" id="3.30.420.40">
    <property type="match status" value="2"/>
</dbReference>
<evidence type="ECO:0000256" key="3">
    <source>
        <dbReference type="RuleBase" id="RU003322"/>
    </source>
</evidence>
<dbReference type="Pfam" id="PF00012">
    <property type="entry name" value="HSP70"/>
    <property type="match status" value="1"/>
</dbReference>
<evidence type="ECO:0008006" key="6">
    <source>
        <dbReference type="Google" id="ProtNLM"/>
    </source>
</evidence>